<proteinExistence type="predicted"/>
<protein>
    <submittedName>
        <fullName evidence="1">Uncharacterized protein</fullName>
    </submittedName>
</protein>
<organism evidence="1 2">
    <name type="scientific">Kalanchoe fedtschenkoi</name>
    <name type="common">Lavender scallops</name>
    <name type="synonym">South American air plant</name>
    <dbReference type="NCBI Taxonomy" id="63787"/>
    <lineage>
        <taxon>Eukaryota</taxon>
        <taxon>Viridiplantae</taxon>
        <taxon>Streptophyta</taxon>
        <taxon>Embryophyta</taxon>
        <taxon>Tracheophyta</taxon>
        <taxon>Spermatophyta</taxon>
        <taxon>Magnoliopsida</taxon>
        <taxon>eudicotyledons</taxon>
        <taxon>Gunneridae</taxon>
        <taxon>Pentapetalae</taxon>
        <taxon>Saxifragales</taxon>
        <taxon>Crassulaceae</taxon>
        <taxon>Kalanchoe</taxon>
    </lineage>
</organism>
<name>A0A7N0VEG7_KALFE</name>
<evidence type="ECO:0000313" key="2">
    <source>
        <dbReference type="Proteomes" id="UP000594263"/>
    </source>
</evidence>
<keyword evidence="2" id="KW-1185">Reference proteome</keyword>
<dbReference type="Proteomes" id="UP000594263">
    <property type="component" value="Unplaced"/>
</dbReference>
<sequence length="59" mass="6886">MLRDKVILKASTMLKGRLTEVISTSASKFQTPQSDMLLEKRLEFQNELNKKYRKTLKKA</sequence>
<accession>A0A7N0VEG7</accession>
<dbReference type="EnsemblPlants" id="Kaladp0674s0149.1.v1.1">
    <property type="protein sequence ID" value="Kaladp0674s0149.1.v1.1.CDS.1"/>
    <property type="gene ID" value="Kaladp0674s0149.v1.1"/>
</dbReference>
<dbReference type="Gramene" id="Kaladp0674s0149.1.v1.1">
    <property type="protein sequence ID" value="Kaladp0674s0149.1.v1.1.CDS.1"/>
    <property type="gene ID" value="Kaladp0674s0149.v1.1"/>
</dbReference>
<reference evidence="1" key="1">
    <citation type="submission" date="2021-01" db="UniProtKB">
        <authorList>
            <consortium name="EnsemblPlants"/>
        </authorList>
    </citation>
    <scope>IDENTIFICATION</scope>
</reference>
<evidence type="ECO:0000313" key="1">
    <source>
        <dbReference type="EnsemblPlants" id="Kaladp0674s0149.1.v1.1.CDS.1"/>
    </source>
</evidence>
<dbReference type="AlphaFoldDB" id="A0A7N0VEG7"/>